<sequence>MGPFHHPLIDPRYLTDERNVDTYLREKRVCEKYLSTQSMEKIWATVKPTIRLQESRVPIIRLLEVHIAQCNVHRPLSGRHLHTEAPGRSDNSCRPICASWY</sequence>
<organism evidence="1 2">
    <name type="scientific">Dreissena polymorpha</name>
    <name type="common">Zebra mussel</name>
    <name type="synonym">Mytilus polymorpha</name>
    <dbReference type="NCBI Taxonomy" id="45954"/>
    <lineage>
        <taxon>Eukaryota</taxon>
        <taxon>Metazoa</taxon>
        <taxon>Spiralia</taxon>
        <taxon>Lophotrochozoa</taxon>
        <taxon>Mollusca</taxon>
        <taxon>Bivalvia</taxon>
        <taxon>Autobranchia</taxon>
        <taxon>Heteroconchia</taxon>
        <taxon>Euheterodonta</taxon>
        <taxon>Imparidentia</taxon>
        <taxon>Neoheterodontei</taxon>
        <taxon>Myida</taxon>
        <taxon>Dreissenoidea</taxon>
        <taxon>Dreissenidae</taxon>
        <taxon>Dreissena</taxon>
    </lineage>
</organism>
<comment type="caution">
    <text evidence="1">The sequence shown here is derived from an EMBL/GenBank/DDBJ whole genome shotgun (WGS) entry which is preliminary data.</text>
</comment>
<dbReference type="Proteomes" id="UP000828390">
    <property type="component" value="Unassembled WGS sequence"/>
</dbReference>
<name>A0A9D4J6A4_DREPO</name>
<keyword evidence="2" id="KW-1185">Reference proteome</keyword>
<evidence type="ECO:0000313" key="1">
    <source>
        <dbReference type="EMBL" id="KAH3797644.1"/>
    </source>
</evidence>
<dbReference type="AlphaFoldDB" id="A0A9D4J6A4"/>
<protein>
    <submittedName>
        <fullName evidence="1">Uncharacterized protein</fullName>
    </submittedName>
</protein>
<reference evidence="1" key="1">
    <citation type="journal article" date="2019" name="bioRxiv">
        <title>The Genome of the Zebra Mussel, Dreissena polymorpha: A Resource for Invasive Species Research.</title>
        <authorList>
            <person name="McCartney M.A."/>
            <person name="Auch B."/>
            <person name="Kono T."/>
            <person name="Mallez S."/>
            <person name="Zhang Y."/>
            <person name="Obille A."/>
            <person name="Becker A."/>
            <person name="Abrahante J.E."/>
            <person name="Garbe J."/>
            <person name="Badalamenti J.P."/>
            <person name="Herman A."/>
            <person name="Mangelson H."/>
            <person name="Liachko I."/>
            <person name="Sullivan S."/>
            <person name="Sone E.D."/>
            <person name="Koren S."/>
            <person name="Silverstein K.A.T."/>
            <person name="Beckman K.B."/>
            <person name="Gohl D.M."/>
        </authorList>
    </citation>
    <scope>NUCLEOTIDE SEQUENCE</scope>
    <source>
        <strain evidence="1">Duluth1</strain>
        <tissue evidence="1">Whole animal</tissue>
    </source>
</reference>
<gene>
    <name evidence="1" type="ORF">DPMN_151228</name>
</gene>
<evidence type="ECO:0000313" key="2">
    <source>
        <dbReference type="Proteomes" id="UP000828390"/>
    </source>
</evidence>
<reference evidence="1" key="2">
    <citation type="submission" date="2020-11" db="EMBL/GenBank/DDBJ databases">
        <authorList>
            <person name="McCartney M.A."/>
            <person name="Auch B."/>
            <person name="Kono T."/>
            <person name="Mallez S."/>
            <person name="Becker A."/>
            <person name="Gohl D.M."/>
            <person name="Silverstein K.A.T."/>
            <person name="Koren S."/>
            <person name="Bechman K.B."/>
            <person name="Herman A."/>
            <person name="Abrahante J.E."/>
            <person name="Garbe J."/>
        </authorList>
    </citation>
    <scope>NUCLEOTIDE SEQUENCE</scope>
    <source>
        <strain evidence="1">Duluth1</strain>
        <tissue evidence="1">Whole animal</tissue>
    </source>
</reference>
<accession>A0A9D4J6A4</accession>
<proteinExistence type="predicted"/>
<dbReference type="EMBL" id="JAIWYP010000007">
    <property type="protein sequence ID" value="KAH3797644.1"/>
    <property type="molecule type" value="Genomic_DNA"/>
</dbReference>